<dbReference type="EMBL" id="JAIZTC010000007">
    <property type="protein sequence ID" value="MCA8382066.1"/>
    <property type="molecule type" value="Genomic_DNA"/>
</dbReference>
<protein>
    <submittedName>
        <fullName evidence="1">Uncharacterized protein</fullName>
    </submittedName>
</protein>
<organism evidence="1 2">
    <name type="scientific">Burkholderia cenocepacia</name>
    <dbReference type="NCBI Taxonomy" id="95486"/>
    <lineage>
        <taxon>Bacteria</taxon>
        <taxon>Pseudomonadati</taxon>
        <taxon>Pseudomonadota</taxon>
        <taxon>Betaproteobacteria</taxon>
        <taxon>Burkholderiales</taxon>
        <taxon>Burkholderiaceae</taxon>
        <taxon>Burkholderia</taxon>
        <taxon>Burkholderia cepacia complex</taxon>
    </lineage>
</organism>
<sequence>MSRRLGRDRWHCPAPSWSICIVQPDWSTTEFAGIAAFDDAGAPCVRSAWCCFRRHGEASNLFKVKKMSLNPIENQPHGTFAEFANTAPVSAIEVDTFKMALYHDGVQLGWLGQNSGEWAVLVDSAAKALTLEQYPYNGVTYYRILGTSRYMSVSNNAYVGFYNWIGARGWTRQGSILISDFNHQKLSLYSKDNAYLYAWDAYTVLDVRFDEQ</sequence>
<dbReference type="AlphaFoldDB" id="A0AAW4THP2"/>
<evidence type="ECO:0000313" key="1">
    <source>
        <dbReference type="EMBL" id="MCA8382066.1"/>
    </source>
</evidence>
<comment type="caution">
    <text evidence="1">The sequence shown here is derived from an EMBL/GenBank/DDBJ whole genome shotgun (WGS) entry which is preliminary data.</text>
</comment>
<evidence type="ECO:0000313" key="2">
    <source>
        <dbReference type="Proteomes" id="UP001199070"/>
    </source>
</evidence>
<name>A0AAW4THP2_9BURK</name>
<proteinExistence type="predicted"/>
<gene>
    <name evidence="1" type="ORF">LGN22_24505</name>
</gene>
<accession>A0AAW4THP2</accession>
<dbReference type="RefSeq" id="WP_226134815.1">
    <property type="nucleotide sequence ID" value="NZ_JAIZTC010000007.1"/>
</dbReference>
<dbReference type="Proteomes" id="UP001199070">
    <property type="component" value="Unassembled WGS sequence"/>
</dbReference>
<reference evidence="1" key="1">
    <citation type="submission" date="2023-08" db="EMBL/GenBank/DDBJ databases">
        <title>A collection of bacterial strains from the Burkholderia cepacia Research Laboratory and Repository.</title>
        <authorList>
            <person name="Lipuma J."/>
            <person name="Spilker T."/>
        </authorList>
    </citation>
    <scope>NUCLEOTIDE SEQUENCE</scope>
    <source>
        <strain evidence="1">AU0862</strain>
    </source>
</reference>